<evidence type="ECO:0000256" key="3">
    <source>
        <dbReference type="ARBA" id="ARBA00008562"/>
    </source>
</evidence>
<feature type="domain" description="FAD-dependent oxidoreductase 2 FAD-binding" evidence="15">
    <location>
        <begin position="4"/>
        <end position="381"/>
    </location>
</feature>
<dbReference type="InterPro" id="IPR003953">
    <property type="entry name" value="FAD-dep_OxRdtase_2_FAD-bd"/>
</dbReference>
<evidence type="ECO:0000256" key="13">
    <source>
        <dbReference type="RuleBase" id="RU362049"/>
    </source>
</evidence>
<comment type="similarity">
    <text evidence="3 13">Belongs to the FAD-dependent oxidoreductase 2 family. NadB subfamily.</text>
</comment>
<comment type="cofactor">
    <cofactor evidence="1 13">
        <name>FAD</name>
        <dbReference type="ChEBI" id="CHEBI:57692"/>
    </cofactor>
</comment>
<evidence type="ECO:0000256" key="11">
    <source>
        <dbReference type="ARBA" id="ARBA00048305"/>
    </source>
</evidence>
<comment type="function">
    <text evidence="10">Catalyzes the oxidation of L-aspartate to iminoaspartate, the first step in the de novo biosynthesis of NAD(+).</text>
</comment>
<dbReference type="SUPFAM" id="SSF56425">
    <property type="entry name" value="Succinate dehydrogenase/fumarate reductase flavoprotein, catalytic domain"/>
    <property type="match status" value="1"/>
</dbReference>
<comment type="catalytic activity">
    <reaction evidence="11">
        <text>L-aspartate + O2 = iminosuccinate + H2O2</text>
        <dbReference type="Rhea" id="RHEA:25876"/>
        <dbReference type="ChEBI" id="CHEBI:15379"/>
        <dbReference type="ChEBI" id="CHEBI:16240"/>
        <dbReference type="ChEBI" id="CHEBI:29991"/>
        <dbReference type="ChEBI" id="CHEBI:77875"/>
        <dbReference type="EC" id="1.4.3.16"/>
    </reaction>
    <physiologicalReaction direction="left-to-right" evidence="11">
        <dbReference type="Rhea" id="RHEA:25877"/>
    </physiologicalReaction>
</comment>
<reference evidence="17 18" key="1">
    <citation type="journal article" date="2019" name="Int. J. Syst. Evol. Microbiol.">
        <title>The Global Catalogue of Microorganisms (GCM) 10K type strain sequencing project: providing services to taxonomists for standard genome sequencing and annotation.</title>
        <authorList>
            <consortium name="The Broad Institute Genomics Platform"/>
            <consortium name="The Broad Institute Genome Sequencing Center for Infectious Disease"/>
            <person name="Wu L."/>
            <person name="Ma J."/>
        </authorList>
    </citation>
    <scope>NUCLEOTIDE SEQUENCE [LARGE SCALE GENOMIC DNA]</scope>
    <source>
        <strain evidence="17 18">JCM 15672</strain>
    </source>
</reference>
<feature type="region of interest" description="Disordered" evidence="14">
    <location>
        <begin position="538"/>
        <end position="565"/>
    </location>
</feature>
<dbReference type="PANTHER" id="PTHR42716">
    <property type="entry name" value="L-ASPARTATE OXIDASE"/>
    <property type="match status" value="1"/>
</dbReference>
<evidence type="ECO:0000256" key="1">
    <source>
        <dbReference type="ARBA" id="ARBA00001974"/>
    </source>
</evidence>
<evidence type="ECO:0000256" key="12">
    <source>
        <dbReference type="NCBIfam" id="TIGR00551"/>
    </source>
</evidence>
<evidence type="ECO:0000256" key="7">
    <source>
        <dbReference type="ARBA" id="ARBA00022642"/>
    </source>
</evidence>
<evidence type="ECO:0000259" key="16">
    <source>
        <dbReference type="Pfam" id="PF02910"/>
    </source>
</evidence>
<keyword evidence="6 13" id="KW-0285">Flavoprotein</keyword>
<proteinExistence type="inferred from homology"/>
<dbReference type="NCBIfam" id="TIGR00551">
    <property type="entry name" value="nadB"/>
    <property type="match status" value="1"/>
</dbReference>
<comment type="subcellular location">
    <subcellularLocation>
        <location evidence="13">Cytoplasm</location>
    </subcellularLocation>
</comment>
<dbReference type="PANTHER" id="PTHR42716:SF2">
    <property type="entry name" value="L-ASPARTATE OXIDASE, CHLOROPLASTIC"/>
    <property type="match status" value="1"/>
</dbReference>
<dbReference type="InterPro" id="IPR027477">
    <property type="entry name" value="Succ_DH/fumarate_Rdtase_cat_sf"/>
</dbReference>
<evidence type="ECO:0000256" key="8">
    <source>
        <dbReference type="ARBA" id="ARBA00022827"/>
    </source>
</evidence>
<dbReference type="SUPFAM" id="SSF51905">
    <property type="entry name" value="FAD/NAD(P)-binding domain"/>
    <property type="match status" value="1"/>
</dbReference>
<dbReference type="InterPro" id="IPR036188">
    <property type="entry name" value="FAD/NAD-bd_sf"/>
</dbReference>
<dbReference type="EC" id="1.4.3.16" evidence="4 12"/>
<dbReference type="Pfam" id="PF00890">
    <property type="entry name" value="FAD_binding_2"/>
    <property type="match status" value="1"/>
</dbReference>
<dbReference type="Gene3D" id="3.50.50.60">
    <property type="entry name" value="FAD/NAD(P)-binding domain"/>
    <property type="match status" value="1"/>
</dbReference>
<evidence type="ECO:0000256" key="14">
    <source>
        <dbReference type="SAM" id="MobiDB-lite"/>
    </source>
</evidence>
<feature type="domain" description="Fumarate reductase/succinate dehydrogenase flavoprotein-like C-terminal" evidence="16">
    <location>
        <begin position="476"/>
        <end position="550"/>
    </location>
</feature>
<dbReference type="EMBL" id="BAAAPW010000001">
    <property type="protein sequence ID" value="GAA2028411.1"/>
    <property type="molecule type" value="Genomic_DNA"/>
</dbReference>
<evidence type="ECO:0000313" key="18">
    <source>
        <dbReference type="Proteomes" id="UP001501196"/>
    </source>
</evidence>
<dbReference type="InterPro" id="IPR015939">
    <property type="entry name" value="Fum_Rdtase/Succ_DH_flav-like_C"/>
</dbReference>
<organism evidence="17 18">
    <name type="scientific">Agromyces tropicus</name>
    <dbReference type="NCBI Taxonomy" id="555371"/>
    <lineage>
        <taxon>Bacteria</taxon>
        <taxon>Bacillati</taxon>
        <taxon>Actinomycetota</taxon>
        <taxon>Actinomycetes</taxon>
        <taxon>Micrococcales</taxon>
        <taxon>Microbacteriaceae</taxon>
        <taxon>Agromyces</taxon>
    </lineage>
</organism>
<dbReference type="SUPFAM" id="SSF46977">
    <property type="entry name" value="Succinate dehydrogenase/fumarate reductase flavoprotein C-terminal domain"/>
    <property type="match status" value="1"/>
</dbReference>
<evidence type="ECO:0000256" key="5">
    <source>
        <dbReference type="ARBA" id="ARBA00021901"/>
    </source>
</evidence>
<dbReference type="Proteomes" id="UP001501196">
    <property type="component" value="Unassembled WGS sequence"/>
</dbReference>
<feature type="region of interest" description="Disordered" evidence="14">
    <location>
        <begin position="427"/>
        <end position="474"/>
    </location>
</feature>
<evidence type="ECO:0000256" key="2">
    <source>
        <dbReference type="ARBA" id="ARBA00004950"/>
    </source>
</evidence>
<keyword evidence="18" id="KW-1185">Reference proteome</keyword>
<dbReference type="InterPro" id="IPR037099">
    <property type="entry name" value="Fum_R/Succ_DH_flav-like_C_sf"/>
</dbReference>
<sequence length="565" mass="57387">MTAVLVVGSGIAGLWTAIRAAEAGCDVTVVTKAAIGEGSTRWAQGGIAAAVHPGDAPARHAADTLAAGAGIADADAVRVLVEEGPARIRDLIRFGVAFDADESGLARGLEAAHSRARVLHAGGDATGAAIEAALVDTVRSRGIRVLERTTLVDLVVEHGRVTGVRVLDDGVGVAASVVGTPALRELHADAVVLATGGTGALYPHTTNPDVATGDGVAAAVRAGAEVADLEFVQFHPTALAVPGTPLISEAVRGEGAVVRDADGRRFLLDIDPRGELAPRDVVARAVWRRMAEQGGVPVRLDATALGAGFLARRFPSIDRACRAAGFDWSREPVPIVPAAHYAMGGVVTDLDGRASLPGLWAVGEASRTGVHGANRLASNSLLEGAVFAERAARAIAAAEPESAASAGAASTAAAASAALASPATHSAAAASSGGGIPRHADRRGPGHGASAGISSRAATQSSGQARPAQPTQPVDREALQQLMWRHVGLERDAHGLAEASARLDGWHAPDPVDRRSVEDRNLLDLARLTVAAALARTASVGAHTRSDAPPAARDRIAPTPERQAA</sequence>
<evidence type="ECO:0000256" key="4">
    <source>
        <dbReference type="ARBA" id="ARBA00012173"/>
    </source>
</evidence>
<name>A0ABN2UAN0_9MICO</name>
<evidence type="ECO:0000256" key="6">
    <source>
        <dbReference type="ARBA" id="ARBA00022630"/>
    </source>
</evidence>
<comment type="caution">
    <text evidence="17">The sequence shown here is derived from an EMBL/GenBank/DDBJ whole genome shotgun (WGS) entry which is preliminary data.</text>
</comment>
<accession>A0ABN2UAN0</accession>
<keyword evidence="8 13" id="KW-0274">FAD</keyword>
<dbReference type="Pfam" id="PF02910">
    <property type="entry name" value="Succ_DH_flav_C"/>
    <property type="match status" value="1"/>
</dbReference>
<dbReference type="Gene3D" id="3.90.700.10">
    <property type="entry name" value="Succinate dehydrogenase/fumarate reductase flavoprotein, catalytic domain"/>
    <property type="match status" value="1"/>
</dbReference>
<keyword evidence="7 13" id="KW-0662">Pyridine nucleotide biosynthesis</keyword>
<feature type="compositionally biased region" description="Polar residues" evidence="14">
    <location>
        <begin position="452"/>
        <end position="472"/>
    </location>
</feature>
<evidence type="ECO:0000313" key="17">
    <source>
        <dbReference type="EMBL" id="GAA2028411.1"/>
    </source>
</evidence>
<evidence type="ECO:0000256" key="10">
    <source>
        <dbReference type="ARBA" id="ARBA00029426"/>
    </source>
</evidence>
<dbReference type="RefSeq" id="WP_344369904.1">
    <property type="nucleotide sequence ID" value="NZ_BAAAPW010000001.1"/>
</dbReference>
<dbReference type="Gene3D" id="1.20.58.100">
    <property type="entry name" value="Fumarate reductase/succinate dehydrogenase flavoprotein-like, C-terminal domain"/>
    <property type="match status" value="1"/>
</dbReference>
<gene>
    <name evidence="17" type="primary">nadB</name>
    <name evidence="17" type="ORF">GCM10009819_10030</name>
</gene>
<comment type="pathway">
    <text evidence="2 13">Cofactor biosynthesis; NAD(+) biosynthesis; iminoaspartate from L-aspartate (oxidase route): step 1/1.</text>
</comment>
<dbReference type="InterPro" id="IPR005288">
    <property type="entry name" value="NadB"/>
</dbReference>
<protein>
    <recommendedName>
        <fullName evidence="5 12">L-aspartate oxidase</fullName>
        <ecNumber evidence="4 12">1.4.3.16</ecNumber>
    </recommendedName>
</protein>
<keyword evidence="9 13" id="KW-0560">Oxidoreductase</keyword>
<evidence type="ECO:0000259" key="15">
    <source>
        <dbReference type="Pfam" id="PF00890"/>
    </source>
</evidence>
<dbReference type="PRINTS" id="PR00368">
    <property type="entry name" value="FADPNR"/>
</dbReference>
<evidence type="ECO:0000256" key="9">
    <source>
        <dbReference type="ARBA" id="ARBA00023002"/>
    </source>
</evidence>